<accession>A0ABW3PYC5</accession>
<sequence length="246" mass="28290">MADRFCKVLVLLFLFSIRGLAQRPLTDTLTPVMNRPPQWVIKFAPLSLLDIDNTIQFGAERLLGRKHALQAEFGYGWQALNLYPYRREDYDDFEVWRGRLEWRRYSGRYRSNRRPHYATSPIGRYIAVETFFKQLSVLETTAVGRECVDGTCAYFEQGAFPMSRMVWGAHFKLGRQFVLSIPGENRLLLDFYMGLGFRTVTPFRFQNLANGNDSIIRTSGSLFGWDVSRAGSRVSGTLGIKLGYVL</sequence>
<evidence type="ECO:0000313" key="2">
    <source>
        <dbReference type="Proteomes" id="UP001597116"/>
    </source>
</evidence>
<dbReference type="Proteomes" id="UP001597116">
    <property type="component" value="Unassembled WGS sequence"/>
</dbReference>
<organism evidence="1 2">
    <name type="scientific">Larkinella insperata</name>
    <dbReference type="NCBI Taxonomy" id="332158"/>
    <lineage>
        <taxon>Bacteria</taxon>
        <taxon>Pseudomonadati</taxon>
        <taxon>Bacteroidota</taxon>
        <taxon>Cytophagia</taxon>
        <taxon>Cytophagales</taxon>
        <taxon>Spirosomataceae</taxon>
        <taxon>Larkinella</taxon>
    </lineage>
</organism>
<comment type="caution">
    <text evidence="1">The sequence shown here is derived from an EMBL/GenBank/DDBJ whole genome shotgun (WGS) entry which is preliminary data.</text>
</comment>
<keyword evidence="2" id="KW-1185">Reference proteome</keyword>
<proteinExistence type="predicted"/>
<reference evidence="2" key="1">
    <citation type="journal article" date="2019" name="Int. J. Syst. Evol. Microbiol.">
        <title>The Global Catalogue of Microorganisms (GCM) 10K type strain sequencing project: providing services to taxonomists for standard genome sequencing and annotation.</title>
        <authorList>
            <consortium name="The Broad Institute Genomics Platform"/>
            <consortium name="The Broad Institute Genome Sequencing Center for Infectious Disease"/>
            <person name="Wu L."/>
            <person name="Ma J."/>
        </authorList>
    </citation>
    <scope>NUCLEOTIDE SEQUENCE [LARGE SCALE GENOMIC DNA]</scope>
    <source>
        <strain evidence="2">CCUG 55608</strain>
    </source>
</reference>
<gene>
    <name evidence="1" type="ORF">ACFQ4C_03575</name>
</gene>
<name>A0ABW3PYC5_9BACT</name>
<evidence type="ECO:0008006" key="3">
    <source>
        <dbReference type="Google" id="ProtNLM"/>
    </source>
</evidence>
<dbReference type="RefSeq" id="WP_265989802.1">
    <property type="nucleotide sequence ID" value="NZ_CP110973.1"/>
</dbReference>
<dbReference type="EMBL" id="JBHTLP010000002">
    <property type="protein sequence ID" value="MFD1140168.1"/>
    <property type="molecule type" value="Genomic_DNA"/>
</dbReference>
<protein>
    <recommendedName>
        <fullName evidence="3">DUF3575 domain-containing protein</fullName>
    </recommendedName>
</protein>
<evidence type="ECO:0000313" key="1">
    <source>
        <dbReference type="EMBL" id="MFD1140168.1"/>
    </source>
</evidence>